<reference evidence="2" key="1">
    <citation type="submission" date="2022-10" db="EMBL/GenBank/DDBJ databases">
        <authorList>
            <person name="Byrne P K."/>
        </authorList>
    </citation>
    <scope>NUCLEOTIDE SEQUENCE</scope>
    <source>
        <strain evidence="2">IFO1815</strain>
    </source>
</reference>
<keyword evidence="1" id="KW-0472">Membrane</keyword>
<sequence>MLRIPLGLVSITRPATNTALFNNTIRFNAFLPRKLGNSPKPVSLAVIFPSISKYAREGFQPRRIFSLMSSNYCSCPHQFLSNSMSLSSKLISKRAFHSTRHAEIKFSFFSRSHRNNNKPFVKVYKVSPFFILFATASIFTFILTSTIIVIPFIFHFFFPLLIMLVFFKQFKKWQNNTFYKDILISLPKTELKITVPTMRSLQLQPMIQSWREISSRMGIPNEFAKGLNVDLEKQDETRKQFLSFLQKRVLESFTKNEMGIRSYFLGDRVEKWIEESYDLELDIDNCRSELRKFQNFVFSSVRYRLYLDSIKKLPLNPSKKFEGKKHIADVYVIILDESFPEIMFSGEGYSKADFFKILRESETANSSKMLNMIIAIKSVNPLSSHFVITANGDSGNFFSKYHITKIDGKNTEYTLRE</sequence>
<feature type="transmembrane region" description="Helical" evidence="1">
    <location>
        <begin position="123"/>
        <end position="142"/>
    </location>
</feature>
<protein>
    <recommendedName>
        <fullName evidence="4">YDL027C-like protein</fullName>
    </recommendedName>
</protein>
<evidence type="ECO:0000313" key="2">
    <source>
        <dbReference type="EMBL" id="CAI4037871.1"/>
    </source>
</evidence>
<accession>A0AA35IY53</accession>
<dbReference type="GeneID" id="80917082"/>
<proteinExistence type="predicted"/>
<dbReference type="EMBL" id="OX365760">
    <property type="protein sequence ID" value="CAI4037871.1"/>
    <property type="molecule type" value="Genomic_DNA"/>
</dbReference>
<organism evidence="2 3">
    <name type="scientific">Saccharomyces mikatae IFO 1815</name>
    <dbReference type="NCBI Taxonomy" id="226126"/>
    <lineage>
        <taxon>Eukaryota</taxon>
        <taxon>Fungi</taxon>
        <taxon>Dikarya</taxon>
        <taxon>Ascomycota</taxon>
        <taxon>Saccharomycotina</taxon>
        <taxon>Saccharomycetes</taxon>
        <taxon>Saccharomycetales</taxon>
        <taxon>Saccharomycetaceae</taxon>
        <taxon>Saccharomyces</taxon>
    </lineage>
</organism>
<dbReference type="RefSeq" id="XP_056080986.1">
    <property type="nucleotide sequence ID" value="XM_056226741.1"/>
</dbReference>
<keyword evidence="1" id="KW-1133">Transmembrane helix</keyword>
<keyword evidence="1" id="KW-0812">Transmembrane</keyword>
<keyword evidence="3" id="KW-1185">Reference proteome</keyword>
<dbReference type="Proteomes" id="UP001161438">
    <property type="component" value="Chromosome 4"/>
</dbReference>
<name>A0AA35IY53_SACMI</name>
<evidence type="ECO:0008006" key="4">
    <source>
        <dbReference type="Google" id="ProtNLM"/>
    </source>
</evidence>
<dbReference type="AlphaFoldDB" id="A0AA35IY53"/>
<evidence type="ECO:0000313" key="3">
    <source>
        <dbReference type="Proteomes" id="UP001161438"/>
    </source>
</evidence>
<gene>
    <name evidence="2" type="primary">SMKI04G2060</name>
    <name evidence="2" type="ORF">SMKI_04G2060</name>
</gene>
<feature type="transmembrane region" description="Helical" evidence="1">
    <location>
        <begin position="148"/>
        <end position="167"/>
    </location>
</feature>
<evidence type="ECO:0000256" key="1">
    <source>
        <dbReference type="SAM" id="Phobius"/>
    </source>
</evidence>